<keyword evidence="2" id="KW-1185">Reference proteome</keyword>
<sequence>MAPRIFWGSQIRTLSSDATGLEEALLKPRWLSKEVEALSLPLGPSLLTALAALSARENGAPLLRLRLVAEVPGKVHGIVTRYSWPRSGSAGRSWDARLAGVVWPCEGGNRPPCLEVGDVVVVTVEYDPARGLLVPS</sequence>
<comment type="caution">
    <text evidence="1">The sequence shown here is derived from an EMBL/GenBank/DDBJ whole genome shotgun (WGS) entry which is preliminary data.</text>
</comment>
<proteinExistence type="predicted"/>
<organism evidence="1 2">
    <name type="scientific">Symbiodinium pilosum</name>
    <name type="common">Dinoflagellate</name>
    <dbReference type="NCBI Taxonomy" id="2952"/>
    <lineage>
        <taxon>Eukaryota</taxon>
        <taxon>Sar</taxon>
        <taxon>Alveolata</taxon>
        <taxon>Dinophyceae</taxon>
        <taxon>Suessiales</taxon>
        <taxon>Symbiodiniaceae</taxon>
        <taxon>Symbiodinium</taxon>
    </lineage>
</organism>
<evidence type="ECO:0000313" key="2">
    <source>
        <dbReference type="Proteomes" id="UP000649617"/>
    </source>
</evidence>
<dbReference type="EMBL" id="CAJNIZ010044046">
    <property type="protein sequence ID" value="CAE7676314.1"/>
    <property type="molecule type" value="Genomic_DNA"/>
</dbReference>
<gene>
    <name evidence="1" type="primary">PNO</name>
    <name evidence="1" type="ORF">SPIL2461_LOCUS18753</name>
</gene>
<reference evidence="1" key="1">
    <citation type="submission" date="2021-02" db="EMBL/GenBank/DDBJ databases">
        <authorList>
            <person name="Dougan E. K."/>
            <person name="Rhodes N."/>
            <person name="Thang M."/>
            <person name="Chan C."/>
        </authorList>
    </citation>
    <scope>NUCLEOTIDE SEQUENCE</scope>
</reference>
<dbReference type="AlphaFoldDB" id="A0A812WD19"/>
<dbReference type="Proteomes" id="UP000649617">
    <property type="component" value="Unassembled WGS sequence"/>
</dbReference>
<dbReference type="OrthoDB" id="10522115at2759"/>
<protein>
    <submittedName>
        <fullName evidence="1">PNO protein</fullName>
    </submittedName>
</protein>
<evidence type="ECO:0000313" key="1">
    <source>
        <dbReference type="EMBL" id="CAE7676314.1"/>
    </source>
</evidence>
<accession>A0A812WD19</accession>
<name>A0A812WD19_SYMPI</name>